<feature type="transmembrane region" description="Helical" evidence="1">
    <location>
        <begin position="190"/>
        <end position="213"/>
    </location>
</feature>
<reference evidence="2" key="1">
    <citation type="submission" date="2020-10" db="EMBL/GenBank/DDBJ databases">
        <title>Taxonomic study of unclassified bacteria belonging to the class Ktedonobacteria.</title>
        <authorList>
            <person name="Yabe S."/>
            <person name="Wang C.M."/>
            <person name="Zheng Y."/>
            <person name="Sakai Y."/>
            <person name="Cavaletti L."/>
            <person name="Monciardini P."/>
            <person name="Donadio S."/>
        </authorList>
    </citation>
    <scope>NUCLEOTIDE SEQUENCE</scope>
    <source>
        <strain evidence="2">ID150040</strain>
    </source>
</reference>
<protein>
    <submittedName>
        <fullName evidence="2">Uncharacterized protein</fullName>
    </submittedName>
</protein>
<keyword evidence="1" id="KW-0812">Transmembrane</keyword>
<keyword evidence="1" id="KW-1133">Transmembrane helix</keyword>
<dbReference type="Proteomes" id="UP000597444">
    <property type="component" value="Unassembled WGS sequence"/>
</dbReference>
<sequence>MMADGAGSKQEGVAQVLSRHSLGMRLVYVTALAGQQMSKEALETLAWVSEQRGEAAWEGALMLLVCPPSTPWNRAVLLAHCSRQVRRALATRVGWDGARGVATVLIEGSGHPLTDATCWLKHFTLVASTYELIVAETREQVQYRVAPLIGAHQTRRDCSLVHPPALVAGMSLLSGPLSVLGLLMGGLLGYVVALLFLFLMVMSVVLMCSSLCYKDA</sequence>
<keyword evidence="1" id="KW-0472">Membrane</keyword>
<dbReference type="EMBL" id="BNJK01000002">
    <property type="protein sequence ID" value="GHP00379.1"/>
    <property type="molecule type" value="Genomic_DNA"/>
</dbReference>
<dbReference type="RefSeq" id="WP_220210898.1">
    <property type="nucleotide sequence ID" value="NZ_BNJK01000002.1"/>
</dbReference>
<organism evidence="2 3">
    <name type="scientific">Reticulibacter mediterranei</name>
    <dbReference type="NCBI Taxonomy" id="2778369"/>
    <lineage>
        <taxon>Bacteria</taxon>
        <taxon>Bacillati</taxon>
        <taxon>Chloroflexota</taxon>
        <taxon>Ktedonobacteria</taxon>
        <taxon>Ktedonobacterales</taxon>
        <taxon>Reticulibacteraceae</taxon>
        <taxon>Reticulibacter</taxon>
    </lineage>
</organism>
<evidence type="ECO:0000313" key="3">
    <source>
        <dbReference type="Proteomes" id="UP000597444"/>
    </source>
</evidence>
<evidence type="ECO:0000313" key="2">
    <source>
        <dbReference type="EMBL" id="GHP00379.1"/>
    </source>
</evidence>
<evidence type="ECO:0000256" key="1">
    <source>
        <dbReference type="SAM" id="Phobius"/>
    </source>
</evidence>
<dbReference type="AlphaFoldDB" id="A0A8J3IXN5"/>
<feature type="transmembrane region" description="Helical" evidence="1">
    <location>
        <begin position="165"/>
        <end position="184"/>
    </location>
</feature>
<accession>A0A8J3IXN5</accession>
<name>A0A8J3IXN5_9CHLR</name>
<comment type="caution">
    <text evidence="2">The sequence shown here is derived from an EMBL/GenBank/DDBJ whole genome shotgun (WGS) entry which is preliminary data.</text>
</comment>
<keyword evidence="3" id="KW-1185">Reference proteome</keyword>
<gene>
    <name evidence="2" type="ORF">KSF_104260</name>
</gene>
<proteinExistence type="predicted"/>